<sequence length="54" mass="6418">MNDAAARNFEYLAYGLITAWLVLVVYVLTLVSREGRIRRQMESLQRMLEDKEKR</sequence>
<dbReference type="KEGG" id="pfer:IRI77_15110"/>
<keyword evidence="3" id="KW-1185">Reference proteome</keyword>
<keyword evidence="1" id="KW-0472">Membrane</keyword>
<keyword evidence="1" id="KW-0812">Transmembrane</keyword>
<evidence type="ECO:0000313" key="2">
    <source>
        <dbReference type="EMBL" id="QOY91221.1"/>
    </source>
</evidence>
<dbReference type="AlphaFoldDB" id="A0A7S7SP57"/>
<protein>
    <recommendedName>
        <fullName evidence="4">CcmD family protein</fullName>
    </recommendedName>
</protein>
<evidence type="ECO:0000313" key="3">
    <source>
        <dbReference type="Proteomes" id="UP000593892"/>
    </source>
</evidence>
<evidence type="ECO:0000256" key="1">
    <source>
        <dbReference type="SAM" id="Phobius"/>
    </source>
</evidence>
<accession>A0A7S7SP57</accession>
<dbReference type="Proteomes" id="UP000593892">
    <property type="component" value="Chromosome"/>
</dbReference>
<feature type="transmembrane region" description="Helical" evidence="1">
    <location>
        <begin position="12"/>
        <end position="31"/>
    </location>
</feature>
<reference evidence="2 3" key="1">
    <citation type="submission" date="2020-10" db="EMBL/GenBank/DDBJ databases">
        <title>Complete genome sequence of Paludibaculum fermentans P105T, a facultatively anaerobic acidobacterium capable of dissimilatory Fe(III) reduction.</title>
        <authorList>
            <person name="Dedysh S.N."/>
            <person name="Beletsky A.V."/>
            <person name="Kulichevskaya I.S."/>
            <person name="Mardanov A.V."/>
            <person name="Ravin N.V."/>
        </authorList>
    </citation>
    <scope>NUCLEOTIDE SEQUENCE [LARGE SCALE GENOMIC DNA]</scope>
    <source>
        <strain evidence="2 3">P105</strain>
    </source>
</reference>
<organism evidence="2 3">
    <name type="scientific">Paludibaculum fermentans</name>
    <dbReference type="NCBI Taxonomy" id="1473598"/>
    <lineage>
        <taxon>Bacteria</taxon>
        <taxon>Pseudomonadati</taxon>
        <taxon>Acidobacteriota</taxon>
        <taxon>Terriglobia</taxon>
        <taxon>Bryobacterales</taxon>
        <taxon>Bryobacteraceae</taxon>
        <taxon>Paludibaculum</taxon>
    </lineage>
</organism>
<dbReference type="RefSeq" id="WP_194452875.1">
    <property type="nucleotide sequence ID" value="NZ_CP063849.1"/>
</dbReference>
<evidence type="ECO:0008006" key="4">
    <source>
        <dbReference type="Google" id="ProtNLM"/>
    </source>
</evidence>
<proteinExistence type="predicted"/>
<name>A0A7S7SP57_PALFE</name>
<dbReference type="EMBL" id="CP063849">
    <property type="protein sequence ID" value="QOY91221.1"/>
    <property type="molecule type" value="Genomic_DNA"/>
</dbReference>
<keyword evidence="1" id="KW-1133">Transmembrane helix</keyword>
<gene>
    <name evidence="2" type="ORF">IRI77_15110</name>
</gene>